<dbReference type="AlphaFoldDB" id="A0A816RD54"/>
<dbReference type="SUPFAM" id="SSF50249">
    <property type="entry name" value="Nucleic acid-binding proteins"/>
    <property type="match status" value="1"/>
</dbReference>
<reference evidence="2" key="1">
    <citation type="submission" date="2021-01" db="EMBL/GenBank/DDBJ databases">
        <authorList>
            <consortium name="Genoscope - CEA"/>
            <person name="William W."/>
        </authorList>
    </citation>
    <scope>NUCLEOTIDE SEQUENCE</scope>
</reference>
<accession>A0A816RD54</accession>
<name>A0A816RD54_BRANA</name>
<proteinExistence type="predicted"/>
<feature type="compositionally biased region" description="Acidic residues" evidence="1">
    <location>
        <begin position="501"/>
        <end position="510"/>
    </location>
</feature>
<sequence length="538" mass="58999">MNSNSQTPVSGDVPATKPNGKDVVSSAEPVKRVGQAGVSLATAASDDSKSKKQNGKAIAVVSSADPVKRARQHGVSLPIAVSGVPNSKKLNGKAVVSASDEVLFFKDVKFGPQEGELRFRLIHFWEARNTLTKGTVIQGFISPNRIKTYLPHMFVGSVYRLNNFYGSKSKSVYRVAQPDVTIAFTWNYVLSVLENSLVPFPEDRFRFYGYEEFEAACDLRGDLYGKLFSELADYAGHVKLVNEQALSDSLVLDEVEIASSRRILVNVQTHDGSVMKLYIWDKAAAVFCEKFKALGKPPTVILVTTVNPKRFGGALSLSSLSSSRVFFDMDVQATREYLAWYVFESNTEVTNRVNAEIVTKAETATIGELLSYMKQEGAKPLLMILCVTRRGIILLVVGARLKQPKGLPRLCVRSVERLRLSALQSKIFIHTSELVESYFEANERVGDNHGVPVTPSLTDSIGQTRTFVIKVSKHNLDGKTQSLTVTKVLPLKVPALKGNIDEDVEEEPADEKDGAADGTVKRNSDGIESGETKRAKCG</sequence>
<dbReference type="EMBL" id="HG994365">
    <property type="protein sequence ID" value="CAF2071246.1"/>
    <property type="molecule type" value="Genomic_DNA"/>
</dbReference>
<evidence type="ECO:0000313" key="2">
    <source>
        <dbReference type="EMBL" id="CAF2071246.1"/>
    </source>
</evidence>
<feature type="region of interest" description="Disordered" evidence="1">
    <location>
        <begin position="1"/>
        <end position="30"/>
    </location>
</feature>
<dbReference type="PANTHER" id="PTHR23273:SF155">
    <property type="entry name" value="REPLICATION FACTOR A C-TERMINAL DOMAIN-CONTAINING PROTEIN"/>
    <property type="match status" value="1"/>
</dbReference>
<organism evidence="2">
    <name type="scientific">Brassica napus</name>
    <name type="common">Rape</name>
    <dbReference type="NCBI Taxonomy" id="3708"/>
    <lineage>
        <taxon>Eukaryota</taxon>
        <taxon>Viridiplantae</taxon>
        <taxon>Streptophyta</taxon>
        <taxon>Embryophyta</taxon>
        <taxon>Tracheophyta</taxon>
        <taxon>Spermatophyta</taxon>
        <taxon>Magnoliopsida</taxon>
        <taxon>eudicotyledons</taxon>
        <taxon>Gunneridae</taxon>
        <taxon>Pentapetalae</taxon>
        <taxon>rosids</taxon>
        <taxon>malvids</taxon>
        <taxon>Brassicales</taxon>
        <taxon>Brassicaceae</taxon>
        <taxon>Brassiceae</taxon>
        <taxon>Brassica</taxon>
    </lineage>
</organism>
<gene>
    <name evidence="2" type="ORF">DARMORV10_C01P19070.1</name>
</gene>
<evidence type="ECO:0000256" key="1">
    <source>
        <dbReference type="SAM" id="MobiDB-lite"/>
    </source>
</evidence>
<protein>
    <submittedName>
        <fullName evidence="2">(rape) hypothetical protein</fullName>
    </submittedName>
</protein>
<dbReference type="Proteomes" id="UP001295469">
    <property type="component" value="Chromosome C01"/>
</dbReference>
<dbReference type="PANTHER" id="PTHR23273">
    <property type="entry name" value="REPLICATION FACTOR A 1, RFA1"/>
    <property type="match status" value="1"/>
</dbReference>
<dbReference type="InterPro" id="IPR012340">
    <property type="entry name" value="NA-bd_OB-fold"/>
</dbReference>
<feature type="region of interest" description="Disordered" evidence="1">
    <location>
        <begin position="499"/>
        <end position="538"/>
    </location>
</feature>
<dbReference type="Gene3D" id="2.40.50.140">
    <property type="entry name" value="Nucleic acid-binding proteins"/>
    <property type="match status" value="1"/>
</dbReference>
<feature type="compositionally biased region" description="Basic and acidic residues" evidence="1">
    <location>
        <begin position="511"/>
        <end position="538"/>
    </location>
</feature>